<dbReference type="GO" id="GO:0009927">
    <property type="term" value="F:histidine phosphotransfer kinase activity"/>
    <property type="evidence" value="ECO:0007669"/>
    <property type="project" value="TreeGrafter"/>
</dbReference>
<proteinExistence type="predicted"/>
<dbReference type="GO" id="GO:0000155">
    <property type="term" value="F:phosphorelay sensor kinase activity"/>
    <property type="evidence" value="ECO:0007669"/>
    <property type="project" value="TreeGrafter"/>
</dbReference>
<dbReference type="InterPro" id="IPR005467">
    <property type="entry name" value="His_kinase_dom"/>
</dbReference>
<keyword evidence="5 7" id="KW-0418">Kinase</keyword>
<sequence>MAATNSLFECKALAIIKNITPGLPCVFCDRDRIVQVIINLLSNAVKFTDSGSVTVMARNRLNTDYQLENGGNFIAVSVSDSGIGIADKDFNHVFEKFKQVGDTLTDRPKGTGLGLPICKQIVESHGGKIWVDSNFGHGSVFTFILPTASETAEISYENQ</sequence>
<dbReference type="Gene3D" id="3.30.565.10">
    <property type="entry name" value="Histidine kinase-like ATPase, C-terminal domain"/>
    <property type="match status" value="1"/>
</dbReference>
<evidence type="ECO:0000313" key="7">
    <source>
        <dbReference type="EMBL" id="OIQ70251.1"/>
    </source>
</evidence>
<reference evidence="7" key="1">
    <citation type="submission" date="2016-10" db="EMBL/GenBank/DDBJ databases">
        <title>Sequence of Gallionella enrichment culture.</title>
        <authorList>
            <person name="Poehlein A."/>
            <person name="Muehling M."/>
            <person name="Daniel R."/>
        </authorList>
    </citation>
    <scope>NUCLEOTIDE SEQUENCE</scope>
</reference>
<accession>A0A1J5PYA9</accession>
<dbReference type="InterPro" id="IPR004358">
    <property type="entry name" value="Sig_transdc_His_kin-like_C"/>
</dbReference>
<dbReference type="PANTHER" id="PTHR43047:SF72">
    <property type="entry name" value="OSMOSENSING HISTIDINE PROTEIN KINASE SLN1"/>
    <property type="match status" value="1"/>
</dbReference>
<evidence type="ECO:0000256" key="4">
    <source>
        <dbReference type="ARBA" id="ARBA00022679"/>
    </source>
</evidence>
<dbReference type="SMART" id="SM00387">
    <property type="entry name" value="HATPase_c"/>
    <property type="match status" value="1"/>
</dbReference>
<dbReference type="PRINTS" id="PR00344">
    <property type="entry name" value="BCTRLSENSOR"/>
</dbReference>
<feature type="domain" description="Histidine kinase" evidence="6">
    <location>
        <begin position="1"/>
        <end position="149"/>
    </location>
</feature>
<protein>
    <recommendedName>
        <fullName evidence="2">histidine kinase</fullName>
        <ecNumber evidence="2">2.7.13.3</ecNumber>
    </recommendedName>
</protein>
<keyword evidence="4 7" id="KW-0808">Transferase</keyword>
<dbReference type="AlphaFoldDB" id="A0A1J5PYA9"/>
<evidence type="ECO:0000256" key="3">
    <source>
        <dbReference type="ARBA" id="ARBA00022553"/>
    </source>
</evidence>
<dbReference type="EC" id="2.7.13.3" evidence="2"/>
<dbReference type="InterPro" id="IPR036890">
    <property type="entry name" value="HATPase_C_sf"/>
</dbReference>
<dbReference type="CDD" id="cd16922">
    <property type="entry name" value="HATPase_EvgS-ArcB-TorS-like"/>
    <property type="match status" value="1"/>
</dbReference>
<dbReference type="PROSITE" id="PS50109">
    <property type="entry name" value="HIS_KIN"/>
    <property type="match status" value="1"/>
</dbReference>
<comment type="caution">
    <text evidence="7">The sequence shown here is derived from an EMBL/GenBank/DDBJ whole genome shotgun (WGS) entry which is preliminary data.</text>
</comment>
<name>A0A1J5PYA9_9ZZZZ</name>
<dbReference type="InterPro" id="IPR003594">
    <property type="entry name" value="HATPase_dom"/>
</dbReference>
<evidence type="ECO:0000256" key="5">
    <source>
        <dbReference type="ARBA" id="ARBA00022777"/>
    </source>
</evidence>
<dbReference type="PANTHER" id="PTHR43047">
    <property type="entry name" value="TWO-COMPONENT HISTIDINE PROTEIN KINASE"/>
    <property type="match status" value="1"/>
</dbReference>
<evidence type="ECO:0000256" key="1">
    <source>
        <dbReference type="ARBA" id="ARBA00000085"/>
    </source>
</evidence>
<dbReference type="GO" id="GO:0005886">
    <property type="term" value="C:plasma membrane"/>
    <property type="evidence" value="ECO:0007669"/>
    <property type="project" value="TreeGrafter"/>
</dbReference>
<organism evidence="7">
    <name type="scientific">mine drainage metagenome</name>
    <dbReference type="NCBI Taxonomy" id="410659"/>
    <lineage>
        <taxon>unclassified sequences</taxon>
        <taxon>metagenomes</taxon>
        <taxon>ecological metagenomes</taxon>
    </lineage>
</organism>
<keyword evidence="3" id="KW-0597">Phosphoprotein</keyword>
<evidence type="ECO:0000256" key="2">
    <source>
        <dbReference type="ARBA" id="ARBA00012438"/>
    </source>
</evidence>
<dbReference type="FunFam" id="3.30.565.10:FF:000006">
    <property type="entry name" value="Sensor histidine kinase WalK"/>
    <property type="match status" value="1"/>
</dbReference>
<gene>
    <name evidence="7" type="primary">sasA_2</name>
    <name evidence="7" type="ORF">GALL_481390</name>
</gene>
<dbReference type="EMBL" id="MLJW01004292">
    <property type="protein sequence ID" value="OIQ70251.1"/>
    <property type="molecule type" value="Genomic_DNA"/>
</dbReference>
<dbReference type="Pfam" id="PF02518">
    <property type="entry name" value="HATPase_c"/>
    <property type="match status" value="1"/>
</dbReference>
<dbReference type="SUPFAM" id="SSF55874">
    <property type="entry name" value="ATPase domain of HSP90 chaperone/DNA topoisomerase II/histidine kinase"/>
    <property type="match status" value="1"/>
</dbReference>
<evidence type="ECO:0000259" key="6">
    <source>
        <dbReference type="PROSITE" id="PS50109"/>
    </source>
</evidence>
<comment type="catalytic activity">
    <reaction evidence="1">
        <text>ATP + protein L-histidine = ADP + protein N-phospho-L-histidine.</text>
        <dbReference type="EC" id="2.7.13.3"/>
    </reaction>
</comment>